<dbReference type="EMBL" id="CCMZ01000076">
    <property type="protein sequence ID" value="CDX28952.1"/>
    <property type="molecule type" value="Genomic_DNA"/>
</dbReference>
<evidence type="ECO:0000259" key="1">
    <source>
        <dbReference type="Pfam" id="PF04248"/>
    </source>
</evidence>
<organism evidence="2 3">
    <name type="scientific">Mesorhizobium plurifarium</name>
    <dbReference type="NCBI Taxonomy" id="69974"/>
    <lineage>
        <taxon>Bacteria</taxon>
        <taxon>Pseudomonadati</taxon>
        <taxon>Pseudomonadota</taxon>
        <taxon>Alphaproteobacteria</taxon>
        <taxon>Hyphomicrobiales</taxon>
        <taxon>Phyllobacteriaceae</taxon>
        <taxon>Mesorhizobium</taxon>
    </lineage>
</organism>
<dbReference type="InterPro" id="IPR007361">
    <property type="entry name" value="DUF427"/>
</dbReference>
<dbReference type="PANTHER" id="PTHR34310">
    <property type="entry name" value="DUF427 DOMAIN PROTEIN (AFU_ORTHOLOGUE AFUA_3G02220)"/>
    <property type="match status" value="1"/>
</dbReference>
<dbReference type="InterPro" id="IPR038694">
    <property type="entry name" value="DUF427_sf"/>
</dbReference>
<dbReference type="Proteomes" id="UP000045285">
    <property type="component" value="Unassembled WGS sequence"/>
</dbReference>
<reference evidence="3" key="1">
    <citation type="submission" date="2014-08" db="EMBL/GenBank/DDBJ databases">
        <authorList>
            <person name="Moulin L."/>
        </authorList>
    </citation>
    <scope>NUCLEOTIDE SEQUENCE [LARGE SCALE GENOMIC DNA]</scope>
</reference>
<dbReference type="PANTHER" id="PTHR34310:SF9">
    <property type="entry name" value="BLR5716 PROTEIN"/>
    <property type="match status" value="1"/>
</dbReference>
<dbReference type="AlphaFoldDB" id="A0A090EF13"/>
<keyword evidence="3" id="KW-1185">Reference proteome</keyword>
<sequence>MDKPANPAPGFQRNPDKVITVEPYRGSVTVRAGDTVIARSARAKVLSEPPYPAAFYIPFDDIDFSMLSSTEHSTHCPYKGDASYWSVQPAGEAGTNAMWAYEQPFDEMTEIRNHGAFYTNKVTVEATPD</sequence>
<evidence type="ECO:0000313" key="3">
    <source>
        <dbReference type="Proteomes" id="UP000045285"/>
    </source>
</evidence>
<proteinExistence type="predicted"/>
<gene>
    <name evidence="2" type="ORF">MPL3356_90107</name>
</gene>
<dbReference type="Gene3D" id="2.170.150.40">
    <property type="entry name" value="Domain of unknown function (DUF427)"/>
    <property type="match status" value="1"/>
</dbReference>
<accession>A0A090EF13</accession>
<feature type="domain" description="DUF427" evidence="1">
    <location>
        <begin position="28"/>
        <end position="119"/>
    </location>
</feature>
<protein>
    <recommendedName>
        <fullName evidence="1">DUF427 domain-containing protein</fullName>
    </recommendedName>
</protein>
<name>A0A090EF13_MESPL</name>
<dbReference type="Pfam" id="PF04248">
    <property type="entry name" value="NTP_transf_9"/>
    <property type="match status" value="1"/>
</dbReference>
<evidence type="ECO:0000313" key="2">
    <source>
        <dbReference type="EMBL" id="CDX28952.1"/>
    </source>
</evidence>